<reference evidence="6" key="1">
    <citation type="journal article" date="2021" name="Mol. Ecol. Resour.">
        <title>Phylogenomic analyses of the genus Drosophila reveals genomic signals of climate adaptation.</title>
        <authorList>
            <person name="Li F."/>
            <person name="Rane R.V."/>
            <person name="Luria V."/>
            <person name="Xiong Z."/>
            <person name="Chen J."/>
            <person name="Li Z."/>
            <person name="Catullo R.A."/>
            <person name="Griffin P.C."/>
            <person name="Schiffer M."/>
            <person name="Pearce S."/>
            <person name="Lee S.F."/>
            <person name="McElroy K."/>
            <person name="Stocker A."/>
            <person name="Shirriffs J."/>
            <person name="Cockerell F."/>
            <person name="Coppin C."/>
            <person name="Sgro C.M."/>
            <person name="Karger A."/>
            <person name="Cain J.W."/>
            <person name="Weber J.A."/>
            <person name="Santpere G."/>
            <person name="Kirschner M.W."/>
            <person name="Hoffmann A.A."/>
            <person name="Oakeshott J.G."/>
            <person name="Zhang G."/>
        </authorList>
    </citation>
    <scope>NUCLEOTIDE SEQUENCE</scope>
    <source>
        <strain evidence="6">BGI-SZ-2011g</strain>
    </source>
</reference>
<feature type="compositionally biased region" description="Basic residues" evidence="5">
    <location>
        <begin position="636"/>
        <end position="648"/>
    </location>
</feature>
<dbReference type="InterPro" id="IPR004127">
    <property type="entry name" value="Prefoldin_subunit_alpha"/>
</dbReference>
<sequence length="707" mass="81258">ALNKNADETKRWQAFKADNEGTIANLDMFSKKLSIEVMVPIGKKALMPGELIHTNELLVGHYQGYFSTCSAYKAKEICQHRLHLAEEQLKKLGAEAQLWQNKLEKPLRVGAVPKKGEIEIVENYDEKAHNNWLKAHKESLRKQKQEERVQRESKGNNRELFQKLEERELLEELGFDPDNLDEEELCKLLNTDDVNAPQTGNKDCDKRVEREITDKEILDILDKLEAQEQLEKYVELDKEAAQNLQSANKMVQNLMKGDNEVTPSKTHIGKVQSEVQKLEDVDELEDVEEEEDDDGDQPEEVKVIREQLVQLPNEHQLQFLQEQIEIIKSKMRKIQKEQFISDELTHLMNVVVCLEDDLQEIMMEQVETASTDELTDEPESLPVKAKSKKRRISFATEDQHVLFRKEEAVDKMMRKSKKLQAKLNRDVISLDAPLQEAVKKEVAILEPAKAIATPIMQKVEQNVEFVQQHQSVQDFDLVNQILEAATGKINTLHISFKHSDAVAVANDFDGITPGSPADFYLHEKAQAQQESSGGNEFPIYVNSFEGEGELNVPILKEEARQVAYDDPRSQFIRINLILKIYALNLCKYYFILQFSNPAASVEASETKSILRNKSAVELETRTNMDEEPQPILMSSKPKKNRNRKQKKQRTIDDDLRDMSAYQKVMHDLVEKEPSTVPEPLPEGNYIDAHVPKQRVSRFKQQRTTSRT</sequence>
<dbReference type="Proteomes" id="UP001200034">
    <property type="component" value="Unassembled WGS sequence"/>
</dbReference>
<evidence type="ECO:0000256" key="4">
    <source>
        <dbReference type="SAM" id="Coils"/>
    </source>
</evidence>
<dbReference type="PANTHER" id="PTHR15111">
    <property type="entry name" value="RNA POLYMERASE II SUBUNIT 5-MEDIATING PROTEIN NNX3"/>
    <property type="match status" value="1"/>
</dbReference>
<dbReference type="AlphaFoldDB" id="A0AAD4K1H2"/>
<evidence type="ECO:0000256" key="2">
    <source>
        <dbReference type="ARBA" id="ARBA00023242"/>
    </source>
</evidence>
<feature type="region of interest" description="Disordered" evidence="5">
    <location>
        <begin position="620"/>
        <end position="656"/>
    </location>
</feature>
<feature type="compositionally biased region" description="Basic residues" evidence="5">
    <location>
        <begin position="691"/>
        <end position="700"/>
    </location>
</feature>
<dbReference type="GO" id="GO:0003682">
    <property type="term" value="F:chromatin binding"/>
    <property type="evidence" value="ECO:0007669"/>
    <property type="project" value="TreeGrafter"/>
</dbReference>
<dbReference type="CDD" id="cd23159">
    <property type="entry name" value="Prefoldin_URI1"/>
    <property type="match status" value="1"/>
</dbReference>
<evidence type="ECO:0000313" key="7">
    <source>
        <dbReference type="Proteomes" id="UP001200034"/>
    </source>
</evidence>
<evidence type="ECO:0000256" key="3">
    <source>
        <dbReference type="ARBA" id="ARBA00038295"/>
    </source>
</evidence>
<feature type="non-terminal residue" evidence="6">
    <location>
        <position position="1"/>
    </location>
</feature>
<dbReference type="GO" id="GO:0019212">
    <property type="term" value="F:phosphatase inhibitor activity"/>
    <property type="evidence" value="ECO:0007669"/>
    <property type="project" value="TreeGrafter"/>
</dbReference>
<dbReference type="GO" id="GO:0005634">
    <property type="term" value="C:nucleus"/>
    <property type="evidence" value="ECO:0007669"/>
    <property type="project" value="UniProtKB-SubCell"/>
</dbReference>
<dbReference type="Gene3D" id="1.10.287.370">
    <property type="match status" value="1"/>
</dbReference>
<comment type="subcellular location">
    <subcellularLocation>
        <location evidence="1">Nucleus</location>
    </subcellularLocation>
</comment>
<dbReference type="Pfam" id="PF02996">
    <property type="entry name" value="Prefoldin"/>
    <property type="match status" value="1"/>
</dbReference>
<dbReference type="GO" id="GO:0003714">
    <property type="term" value="F:transcription corepressor activity"/>
    <property type="evidence" value="ECO:0007669"/>
    <property type="project" value="TreeGrafter"/>
</dbReference>
<protein>
    <submittedName>
        <fullName evidence="6">Uncharacterized protein</fullName>
    </submittedName>
</protein>
<keyword evidence="7" id="KW-1185">Reference proteome</keyword>
<keyword evidence="2" id="KW-0539">Nucleus</keyword>
<comment type="similarity">
    <text evidence="3">Belongs to the RNA polymerase II subunit 5-mediating protein family.</text>
</comment>
<dbReference type="InterPro" id="IPR009053">
    <property type="entry name" value="Prefoldin"/>
</dbReference>
<feature type="region of interest" description="Disordered" evidence="5">
    <location>
        <begin position="278"/>
        <end position="299"/>
    </location>
</feature>
<dbReference type="SUPFAM" id="SSF46579">
    <property type="entry name" value="Prefoldin"/>
    <property type="match status" value="1"/>
</dbReference>
<name>A0AAD4K1H2_9MUSC</name>
<evidence type="ECO:0000313" key="6">
    <source>
        <dbReference type="EMBL" id="KAH8371536.1"/>
    </source>
</evidence>
<dbReference type="PANTHER" id="PTHR15111:SF0">
    <property type="entry name" value="UNCONVENTIONAL PREFOLDIN RPB5 INTERACTOR 1"/>
    <property type="match status" value="1"/>
</dbReference>
<accession>A0AAD4K1H2</accession>
<evidence type="ECO:0000256" key="1">
    <source>
        <dbReference type="ARBA" id="ARBA00004123"/>
    </source>
</evidence>
<proteinExistence type="inferred from homology"/>
<dbReference type="EMBL" id="JAJJHW010002585">
    <property type="protein sequence ID" value="KAH8371536.1"/>
    <property type="molecule type" value="Genomic_DNA"/>
</dbReference>
<gene>
    <name evidence="6" type="ORF">KR093_007909</name>
</gene>
<feature type="region of interest" description="Disordered" evidence="5">
    <location>
        <begin position="670"/>
        <end position="707"/>
    </location>
</feature>
<keyword evidence="4" id="KW-0175">Coiled coil</keyword>
<evidence type="ECO:0000256" key="5">
    <source>
        <dbReference type="SAM" id="MobiDB-lite"/>
    </source>
</evidence>
<dbReference type="InterPro" id="IPR052255">
    <property type="entry name" value="RNA_pol_II_subunit5-mediator"/>
</dbReference>
<feature type="coiled-coil region" evidence="4">
    <location>
        <begin position="75"/>
        <end position="102"/>
    </location>
</feature>
<feature type="compositionally biased region" description="Acidic residues" evidence="5">
    <location>
        <begin position="280"/>
        <end position="298"/>
    </location>
</feature>
<organism evidence="6 7">
    <name type="scientific">Drosophila rubida</name>
    <dbReference type="NCBI Taxonomy" id="30044"/>
    <lineage>
        <taxon>Eukaryota</taxon>
        <taxon>Metazoa</taxon>
        <taxon>Ecdysozoa</taxon>
        <taxon>Arthropoda</taxon>
        <taxon>Hexapoda</taxon>
        <taxon>Insecta</taxon>
        <taxon>Pterygota</taxon>
        <taxon>Neoptera</taxon>
        <taxon>Endopterygota</taxon>
        <taxon>Diptera</taxon>
        <taxon>Brachycera</taxon>
        <taxon>Muscomorpha</taxon>
        <taxon>Ephydroidea</taxon>
        <taxon>Drosophilidae</taxon>
        <taxon>Drosophila</taxon>
    </lineage>
</organism>
<dbReference type="GO" id="GO:0000122">
    <property type="term" value="P:negative regulation of transcription by RNA polymerase II"/>
    <property type="evidence" value="ECO:0007669"/>
    <property type="project" value="TreeGrafter"/>
</dbReference>
<comment type="caution">
    <text evidence="6">The sequence shown here is derived from an EMBL/GenBank/DDBJ whole genome shotgun (WGS) entry which is preliminary data.</text>
</comment>